<dbReference type="EMBL" id="RQGD01000005">
    <property type="protein sequence ID" value="TGL63170.1"/>
    <property type="molecule type" value="Genomic_DNA"/>
</dbReference>
<accession>A0A4V3JSB7</accession>
<keyword evidence="3" id="KW-1185">Reference proteome</keyword>
<dbReference type="AlphaFoldDB" id="A0A4V3JSB7"/>
<protein>
    <submittedName>
        <fullName evidence="2">Uncharacterized protein</fullName>
    </submittedName>
</protein>
<feature type="region of interest" description="Disordered" evidence="1">
    <location>
        <begin position="37"/>
        <end position="76"/>
    </location>
</feature>
<evidence type="ECO:0000313" key="2">
    <source>
        <dbReference type="EMBL" id="TGL63170.1"/>
    </source>
</evidence>
<reference evidence="2" key="1">
    <citation type="journal article" date="2019" name="PLoS Negl. Trop. Dis.">
        <title>Revisiting the worldwide diversity of Leptospira species in the environment.</title>
        <authorList>
            <person name="Vincent A.T."/>
            <person name="Schiettekatte O."/>
            <person name="Bourhy P."/>
            <person name="Veyrier F.J."/>
            <person name="Picardeau M."/>
        </authorList>
    </citation>
    <scope>NUCLEOTIDE SEQUENCE [LARGE SCALE GENOMIC DNA]</scope>
    <source>
        <strain evidence="2">201702476</strain>
    </source>
</reference>
<evidence type="ECO:0000256" key="1">
    <source>
        <dbReference type="SAM" id="MobiDB-lite"/>
    </source>
</evidence>
<dbReference type="RefSeq" id="WP_135621590.1">
    <property type="nucleotide sequence ID" value="NZ_RQGD01000005.1"/>
</dbReference>
<comment type="caution">
    <text evidence="2">The sequence shown here is derived from an EMBL/GenBank/DDBJ whole genome shotgun (WGS) entry which is preliminary data.</text>
</comment>
<sequence>MDIASGVARVSGLGEPLTYISPSFNTQPVEKIEAIQTNQYKPKFPSEDTSAKAETIQSSPKDKATYKPGDLVNLYA</sequence>
<proteinExistence type="predicted"/>
<evidence type="ECO:0000313" key="3">
    <source>
        <dbReference type="Proteomes" id="UP000297693"/>
    </source>
</evidence>
<dbReference type="Proteomes" id="UP000297693">
    <property type="component" value="Unassembled WGS sequence"/>
</dbReference>
<name>A0A4V3JSB7_9LEPT</name>
<gene>
    <name evidence="2" type="ORF">EHQ58_01635</name>
</gene>
<dbReference type="OrthoDB" id="332312at2"/>
<organism evidence="2 3">
    <name type="scientific">Leptospira ognonensis</name>
    <dbReference type="NCBI Taxonomy" id="2484945"/>
    <lineage>
        <taxon>Bacteria</taxon>
        <taxon>Pseudomonadati</taxon>
        <taxon>Spirochaetota</taxon>
        <taxon>Spirochaetia</taxon>
        <taxon>Leptospirales</taxon>
        <taxon>Leptospiraceae</taxon>
        <taxon>Leptospira</taxon>
    </lineage>
</organism>